<feature type="region of interest" description="Disordered" evidence="1">
    <location>
        <begin position="516"/>
        <end position="541"/>
    </location>
</feature>
<dbReference type="InterPro" id="IPR029071">
    <property type="entry name" value="Ubiquitin-like_domsf"/>
</dbReference>
<feature type="compositionally biased region" description="Low complexity" evidence="1">
    <location>
        <begin position="711"/>
        <end position="721"/>
    </location>
</feature>
<feature type="region of interest" description="Disordered" evidence="1">
    <location>
        <begin position="562"/>
        <end position="886"/>
    </location>
</feature>
<feature type="compositionally biased region" description="Basic and acidic residues" evidence="1">
    <location>
        <begin position="130"/>
        <end position="146"/>
    </location>
</feature>
<feature type="compositionally biased region" description="Basic and acidic residues" evidence="1">
    <location>
        <begin position="646"/>
        <end position="658"/>
    </location>
</feature>
<dbReference type="SUPFAM" id="SSF54236">
    <property type="entry name" value="Ubiquitin-like"/>
    <property type="match status" value="1"/>
</dbReference>
<protein>
    <recommendedName>
        <fullName evidence="4">PH domain-containing protein</fullName>
    </recommendedName>
</protein>
<name>A0A6G1LBC0_9PEZI</name>
<organism evidence="2 3">
    <name type="scientific">Teratosphaeria nubilosa</name>
    <dbReference type="NCBI Taxonomy" id="161662"/>
    <lineage>
        <taxon>Eukaryota</taxon>
        <taxon>Fungi</taxon>
        <taxon>Dikarya</taxon>
        <taxon>Ascomycota</taxon>
        <taxon>Pezizomycotina</taxon>
        <taxon>Dothideomycetes</taxon>
        <taxon>Dothideomycetidae</taxon>
        <taxon>Mycosphaerellales</taxon>
        <taxon>Teratosphaeriaceae</taxon>
        <taxon>Teratosphaeria</taxon>
    </lineage>
</organism>
<reference evidence="2" key="1">
    <citation type="journal article" date="2020" name="Stud. Mycol.">
        <title>101 Dothideomycetes genomes: a test case for predicting lifestyles and emergence of pathogens.</title>
        <authorList>
            <person name="Haridas S."/>
            <person name="Albert R."/>
            <person name="Binder M."/>
            <person name="Bloem J."/>
            <person name="Labutti K."/>
            <person name="Salamov A."/>
            <person name="Andreopoulos B."/>
            <person name="Baker S."/>
            <person name="Barry K."/>
            <person name="Bills G."/>
            <person name="Bluhm B."/>
            <person name="Cannon C."/>
            <person name="Castanera R."/>
            <person name="Culley D."/>
            <person name="Daum C."/>
            <person name="Ezra D."/>
            <person name="Gonzalez J."/>
            <person name="Henrissat B."/>
            <person name="Kuo A."/>
            <person name="Liang C."/>
            <person name="Lipzen A."/>
            <person name="Lutzoni F."/>
            <person name="Magnuson J."/>
            <person name="Mondo S."/>
            <person name="Nolan M."/>
            <person name="Ohm R."/>
            <person name="Pangilinan J."/>
            <person name="Park H.-J."/>
            <person name="Ramirez L."/>
            <person name="Alfaro M."/>
            <person name="Sun H."/>
            <person name="Tritt A."/>
            <person name="Yoshinaga Y."/>
            <person name="Zwiers L.-H."/>
            <person name="Turgeon B."/>
            <person name="Goodwin S."/>
            <person name="Spatafora J."/>
            <person name="Crous P."/>
            <person name="Grigoriev I."/>
        </authorList>
    </citation>
    <scope>NUCLEOTIDE SEQUENCE</scope>
    <source>
        <strain evidence="2">CBS 116005</strain>
    </source>
</reference>
<gene>
    <name evidence="2" type="ORF">EJ03DRAFT_327093</name>
</gene>
<feature type="compositionally biased region" description="Basic and acidic residues" evidence="1">
    <location>
        <begin position="72"/>
        <end position="81"/>
    </location>
</feature>
<feature type="compositionally biased region" description="Basic residues" evidence="1">
    <location>
        <begin position="102"/>
        <end position="111"/>
    </location>
</feature>
<dbReference type="Gene3D" id="2.30.29.30">
    <property type="entry name" value="Pleckstrin-homology domain (PH domain)/Phosphotyrosine-binding domain (PTB)"/>
    <property type="match status" value="1"/>
</dbReference>
<feature type="compositionally biased region" description="Polar residues" evidence="1">
    <location>
        <begin position="112"/>
        <end position="121"/>
    </location>
</feature>
<evidence type="ECO:0000256" key="1">
    <source>
        <dbReference type="SAM" id="MobiDB-lite"/>
    </source>
</evidence>
<feature type="compositionally biased region" description="Basic and acidic residues" evidence="1">
    <location>
        <begin position="574"/>
        <end position="585"/>
    </location>
</feature>
<dbReference type="PANTHER" id="PTHR38700">
    <property type="entry name" value="YALI0E22418P"/>
    <property type="match status" value="1"/>
</dbReference>
<dbReference type="Gene3D" id="3.10.20.90">
    <property type="entry name" value="Phosphatidylinositol 3-kinase Catalytic Subunit, Chain A, domain 1"/>
    <property type="match status" value="1"/>
</dbReference>
<feature type="compositionally biased region" description="Polar residues" evidence="1">
    <location>
        <begin position="1"/>
        <end position="11"/>
    </location>
</feature>
<feature type="compositionally biased region" description="Basic and acidic residues" evidence="1">
    <location>
        <begin position="516"/>
        <end position="538"/>
    </location>
</feature>
<evidence type="ECO:0008006" key="4">
    <source>
        <dbReference type="Google" id="ProtNLM"/>
    </source>
</evidence>
<dbReference type="InterPro" id="IPR011993">
    <property type="entry name" value="PH-like_dom_sf"/>
</dbReference>
<dbReference type="PANTHER" id="PTHR38700:SF1">
    <property type="entry name" value="PH DOMAIN-CONTAINING PROTEIN"/>
    <property type="match status" value="1"/>
</dbReference>
<proteinExistence type="predicted"/>
<feature type="compositionally biased region" description="Basic and acidic residues" evidence="1">
    <location>
        <begin position="869"/>
        <end position="886"/>
    </location>
</feature>
<feature type="compositionally biased region" description="Basic and acidic residues" evidence="1">
    <location>
        <begin position="618"/>
        <end position="632"/>
    </location>
</feature>
<sequence>MAENGSNTSAPRLSRYRSQRQKETSPGADRATAVPAIPRDQLSQDGEIARSRSRYRRKASVADRTSSTAKPPQHELEHGDTRPTTTAQSPPANDARPLTAHKSQRYRRQHTPQRGSRQESPPAQLGAQDTRQRQGDGYDSAAEHSPARLNGRSTFRSAEPIATKRQSPQAQMTLPGPEPTGELFPPPKPQAVKPASKAMRVDGPPSSSQIKATRSAVDLPKYPQDGEPKGCFGLFRRKRSEPTAQDFEKELMARPLKADDGPAMIKAGGVGGVVPGVDAPRSAVNAGERRVMVECNKSKTLFPVTPETTAADLIKSTANCMSEPIDVRSAVLVEHFSSVGVQRSIRRYEHIRDVLNSWDHDRQNSLLLVDPRTGSSEIELSIAGVPQQQPGENSWLMQLSQKPGRWEKRVIILKADGQINMQRDPNKPKSQETVCHLSDFDIYQATPETLKRKVKPPKRFCHAIKSQQKTAMFESTSDFVHFFCTNDKVTSDDFEHAVQSWRSWYLMNVMGEGQKKKAAATEKKQDSHDRSDKGHKAAESFSSHYQLGSFKPLIDMDQFTESDSANETPASQDGLKHTSLPERKVGSRRKQHPPGAMANRAQLADDEPLVNLAGRTSMDQKRTSIDQGRPEEFAVTGLLGRSYSQRQREVQEREKQRNDPWTTGPNLINGVRDAVQDEPSGRQSIDGPRRNKSTRTRETSQGQTTNDLRRNQSLRNRSLDLQRSGSRRAPAKPLVDLTPQYREPPQHVKKGKGHYPDKPGNLIESATTPDDPIGIPPSTDWRGRNGAYQQNEGRNRARSMSRHEAKSGAPRGSDDADAAFTGQGLLAHGAKGWGGENKGRGYADGSHAKGPLLDMREPSQFPQGSLLNKVDRETPKEGPIIDRSGE</sequence>
<keyword evidence="3" id="KW-1185">Reference proteome</keyword>
<dbReference type="AlphaFoldDB" id="A0A6G1LBC0"/>
<dbReference type="EMBL" id="ML995831">
    <property type="protein sequence ID" value="KAF2769718.1"/>
    <property type="molecule type" value="Genomic_DNA"/>
</dbReference>
<evidence type="ECO:0000313" key="2">
    <source>
        <dbReference type="EMBL" id="KAF2769718.1"/>
    </source>
</evidence>
<dbReference type="Proteomes" id="UP000799436">
    <property type="component" value="Unassembled WGS sequence"/>
</dbReference>
<evidence type="ECO:0000313" key="3">
    <source>
        <dbReference type="Proteomes" id="UP000799436"/>
    </source>
</evidence>
<feature type="region of interest" description="Disordered" evidence="1">
    <location>
        <begin position="1"/>
        <end position="232"/>
    </location>
</feature>
<dbReference type="OrthoDB" id="43122at2759"/>
<feature type="compositionally biased region" description="Polar residues" evidence="1">
    <location>
        <begin position="562"/>
        <end position="571"/>
    </location>
</feature>
<accession>A0A6G1LBC0</accession>
<feature type="compositionally biased region" description="Polar residues" evidence="1">
    <location>
        <begin position="82"/>
        <end position="91"/>
    </location>
</feature>